<dbReference type="PANTHER" id="PTHR46333:SF2">
    <property type="entry name" value="CYTOKINESIS PROTEIN 3"/>
    <property type="match status" value="1"/>
</dbReference>
<name>A0A815PGV7_9BILA</name>
<dbReference type="InterPro" id="IPR002931">
    <property type="entry name" value="Transglutaminase-like"/>
</dbReference>
<reference evidence="2" key="1">
    <citation type="submission" date="2021-02" db="EMBL/GenBank/DDBJ databases">
        <authorList>
            <person name="Nowell W R."/>
        </authorList>
    </citation>
    <scope>NUCLEOTIDE SEQUENCE</scope>
</reference>
<feature type="domain" description="Transglutaminase-like" evidence="1">
    <location>
        <begin position="145"/>
        <end position="213"/>
    </location>
</feature>
<dbReference type="PANTHER" id="PTHR46333">
    <property type="entry name" value="CYTOKINESIS PROTEIN 3"/>
    <property type="match status" value="1"/>
</dbReference>
<gene>
    <name evidence="2" type="ORF">VCS650_LOCUS39353</name>
</gene>
<dbReference type="Pfam" id="PF01841">
    <property type="entry name" value="Transglut_core"/>
    <property type="match status" value="1"/>
</dbReference>
<protein>
    <recommendedName>
        <fullName evidence="1">Transglutaminase-like domain-containing protein</fullName>
    </recommendedName>
</protein>
<organism evidence="2 3">
    <name type="scientific">Adineta steineri</name>
    <dbReference type="NCBI Taxonomy" id="433720"/>
    <lineage>
        <taxon>Eukaryota</taxon>
        <taxon>Metazoa</taxon>
        <taxon>Spiralia</taxon>
        <taxon>Gnathifera</taxon>
        <taxon>Rotifera</taxon>
        <taxon>Eurotatoria</taxon>
        <taxon>Bdelloidea</taxon>
        <taxon>Adinetida</taxon>
        <taxon>Adinetidae</taxon>
        <taxon>Adineta</taxon>
    </lineage>
</organism>
<evidence type="ECO:0000313" key="2">
    <source>
        <dbReference type="EMBL" id="CAF1448956.1"/>
    </source>
</evidence>
<comment type="caution">
    <text evidence="2">The sequence shown here is derived from an EMBL/GenBank/DDBJ whole genome shotgun (WGS) entry which is preliminary data.</text>
</comment>
<dbReference type="InterPro" id="IPR038765">
    <property type="entry name" value="Papain-like_cys_pep_sf"/>
</dbReference>
<dbReference type="Gene3D" id="3.10.620.30">
    <property type="match status" value="1"/>
</dbReference>
<dbReference type="Proteomes" id="UP000663891">
    <property type="component" value="Unassembled WGS sequence"/>
</dbReference>
<dbReference type="GO" id="GO:0005737">
    <property type="term" value="C:cytoplasm"/>
    <property type="evidence" value="ECO:0007669"/>
    <property type="project" value="TreeGrafter"/>
</dbReference>
<dbReference type="SMART" id="SM00460">
    <property type="entry name" value="TGc"/>
    <property type="match status" value="1"/>
</dbReference>
<evidence type="ECO:0000259" key="1">
    <source>
        <dbReference type="SMART" id="SM00460"/>
    </source>
</evidence>
<accession>A0A815PGV7</accession>
<dbReference type="SUPFAM" id="SSF54001">
    <property type="entry name" value="Cysteine proteinases"/>
    <property type="match status" value="1"/>
</dbReference>
<dbReference type="AlphaFoldDB" id="A0A815PGV7"/>
<feature type="non-terminal residue" evidence="2">
    <location>
        <position position="276"/>
    </location>
</feature>
<dbReference type="InterPro" id="IPR052557">
    <property type="entry name" value="CAP/Cytokinesis_protein"/>
</dbReference>
<dbReference type="OrthoDB" id="6129702at2759"/>
<evidence type="ECO:0000313" key="3">
    <source>
        <dbReference type="Proteomes" id="UP000663891"/>
    </source>
</evidence>
<sequence>MGCCKSSIVHPVKTSNKQEAEDGNSTINTTNIAQSNTYSNDDIIISKFLNVKDRINIQAADSQAFSNSFIQQRQQVVNNTSYRRTIESWKPNSLQQLVQMIKSLSNGKPIIDRHWIIFYWIAHNIAYDTVSYFTKNYADQSAEGVFQIKKGVCAGYGNIYKYLCDQLQIPCEVVGGYSKGYGFDDREGAPTETDHAWNAVEIDGHWYLIESTWGAGHLNDKKVFERQLNSYYFLARPNEMIYHHLPEDEKWQLLERAIKMDEDMQMPKLRPLYFEL</sequence>
<dbReference type="EMBL" id="CAJNON010001291">
    <property type="protein sequence ID" value="CAF1448956.1"/>
    <property type="molecule type" value="Genomic_DNA"/>
</dbReference>
<proteinExistence type="predicted"/>